<comment type="subcellular location">
    <subcellularLocation>
        <location evidence="1">Cell membrane</location>
        <topology evidence="1">Multi-pass membrane protein</topology>
    </subcellularLocation>
</comment>
<accession>A0ABZ1FTG6</accession>
<feature type="transmembrane region" description="Helical" evidence="8">
    <location>
        <begin position="256"/>
        <end position="280"/>
    </location>
</feature>
<evidence type="ECO:0000256" key="4">
    <source>
        <dbReference type="ARBA" id="ARBA00022989"/>
    </source>
</evidence>
<reference evidence="11 12" key="1">
    <citation type="submission" date="2022-10" db="EMBL/GenBank/DDBJ databases">
        <title>The complete genomes of actinobacterial strains from the NBC collection.</title>
        <authorList>
            <person name="Joergensen T.S."/>
            <person name="Alvarez Arevalo M."/>
            <person name="Sterndorff E.B."/>
            <person name="Faurdal D."/>
            <person name="Vuksanovic O."/>
            <person name="Mourched A.-S."/>
            <person name="Charusanti P."/>
            <person name="Shaw S."/>
            <person name="Blin K."/>
            <person name="Weber T."/>
        </authorList>
    </citation>
    <scope>NUCLEOTIDE SEQUENCE [LARGE SCALE GENOMIC DNA]</scope>
    <source>
        <strain evidence="11 12">NBC 01774</strain>
    </source>
</reference>
<evidence type="ECO:0000256" key="5">
    <source>
        <dbReference type="ARBA" id="ARBA00023136"/>
    </source>
</evidence>
<dbReference type="Pfam" id="PF02687">
    <property type="entry name" value="FtsX"/>
    <property type="match status" value="2"/>
</dbReference>
<evidence type="ECO:0000259" key="9">
    <source>
        <dbReference type="Pfam" id="PF02687"/>
    </source>
</evidence>
<dbReference type="PANTHER" id="PTHR30572:SF4">
    <property type="entry name" value="ABC TRANSPORTER PERMEASE YTRF"/>
    <property type="match status" value="1"/>
</dbReference>
<dbReference type="EMBL" id="CP109106">
    <property type="protein sequence ID" value="WSB73371.1"/>
    <property type="molecule type" value="Genomic_DNA"/>
</dbReference>
<keyword evidence="4 8" id="KW-1133">Transmembrane helix</keyword>
<feature type="transmembrane region" description="Helical" evidence="8">
    <location>
        <begin position="742"/>
        <end position="761"/>
    </location>
</feature>
<feature type="transmembrane region" description="Helical" evidence="8">
    <location>
        <begin position="300"/>
        <end position="322"/>
    </location>
</feature>
<comment type="similarity">
    <text evidence="6">Belongs to the ABC-4 integral membrane protein family.</text>
</comment>
<keyword evidence="5 8" id="KW-0472">Membrane</keyword>
<keyword evidence="3 8" id="KW-0812">Transmembrane</keyword>
<sequence length="779" mass="80680">MRAAARWTQAHLRAHRPAAVLIVLATTGITISLLLATALFAYATDPWQRVFTQSSGAHVWIHTQGGTAAGSLAELDEVRATSGPFRTVRTTASLQPGGAKATVELRGAAQHPATATPQIVAGRWLDAGADTGATKGIVLDSSVARAMWAKPGDTLALSGIAAHLRVVGVADTAEVAFRAGESPGVGWVLPETLAASDAGRDQRGRTIGLQLTDPADTDYVVQRAVTRLGADQITDVSTWRQAKAEAEGDNQLLGRLLGLFGLGALLAAALAVGGAISTRIRGHLRDISVLKAIGFTPGQVVRMFLALHLGLALLGVALGALLTQGLGRLVPGRIGEAMALWHRLPEHAWLPLVISGGVVVFIGSATCLAAWRAGRVPPVPVARAATVTGSRTSGLTRRALGLRVPPALVLGWRGAFHRPLRSSAAVARLAVPLLLITIALGTWTTLDRFTSHPGNVGLPAALTARSDTLGDGELRQLLAPRPRMTAYPGAEEQALVPGQTGTITLRGLGTDAQPYPYAVVEGRAAHGPDEAVAGQGLLELLDAHVGDWVRMTVAGRPYVLHIVGRNIETADAGRVISTSLDTLRDGDTADGTPSGPHPPRPDFYNLVLKHGADPGAVRDALTEASAGRLEVREVPNPADQLSAVRAVSIGLIAVLILIGLAELATTVGAAVRERSRDLLALKAVGLTPRQITAVIVSATAFVTLAAALAGTALGLLASEWLINLQGRTSGWGTGIAQRPATGILLLVIAVAVTIAAIASALPAARAVRRRLADSASAQL</sequence>
<keyword evidence="2" id="KW-1003">Cell membrane</keyword>
<feature type="domain" description="ABC3 transporter permease C-terminal" evidence="9">
    <location>
        <begin position="259"/>
        <end position="372"/>
    </location>
</feature>
<dbReference type="InterPro" id="IPR050250">
    <property type="entry name" value="Macrolide_Exporter_MacB"/>
</dbReference>
<dbReference type="InterPro" id="IPR025857">
    <property type="entry name" value="MacB_PCD"/>
</dbReference>
<protein>
    <submittedName>
        <fullName evidence="11">ABC transporter permease</fullName>
    </submittedName>
</protein>
<feature type="transmembrane region" description="Helical" evidence="8">
    <location>
        <begin position="646"/>
        <end position="671"/>
    </location>
</feature>
<dbReference type="Pfam" id="PF12704">
    <property type="entry name" value="MacB_PCD"/>
    <property type="match status" value="1"/>
</dbReference>
<evidence type="ECO:0000256" key="1">
    <source>
        <dbReference type="ARBA" id="ARBA00004651"/>
    </source>
</evidence>
<dbReference type="PANTHER" id="PTHR30572">
    <property type="entry name" value="MEMBRANE COMPONENT OF TRANSPORTER-RELATED"/>
    <property type="match status" value="1"/>
</dbReference>
<dbReference type="Proteomes" id="UP001344251">
    <property type="component" value="Chromosome"/>
</dbReference>
<feature type="region of interest" description="Disordered" evidence="7">
    <location>
        <begin position="581"/>
        <end position="601"/>
    </location>
</feature>
<dbReference type="RefSeq" id="WP_326622962.1">
    <property type="nucleotide sequence ID" value="NZ_CP109106.1"/>
</dbReference>
<evidence type="ECO:0000256" key="8">
    <source>
        <dbReference type="SAM" id="Phobius"/>
    </source>
</evidence>
<evidence type="ECO:0000256" key="2">
    <source>
        <dbReference type="ARBA" id="ARBA00022475"/>
    </source>
</evidence>
<dbReference type="InterPro" id="IPR003838">
    <property type="entry name" value="ABC3_permease_C"/>
</dbReference>
<feature type="domain" description="MacB-like periplasmic core" evidence="10">
    <location>
        <begin position="23"/>
        <end position="224"/>
    </location>
</feature>
<evidence type="ECO:0000313" key="11">
    <source>
        <dbReference type="EMBL" id="WSB73371.1"/>
    </source>
</evidence>
<evidence type="ECO:0000313" key="12">
    <source>
        <dbReference type="Proteomes" id="UP001344251"/>
    </source>
</evidence>
<feature type="transmembrane region" description="Helical" evidence="8">
    <location>
        <begin position="691"/>
        <end position="722"/>
    </location>
</feature>
<organism evidence="11 12">
    <name type="scientific">Streptomyces decoyicus</name>
    <dbReference type="NCBI Taxonomy" id="249567"/>
    <lineage>
        <taxon>Bacteria</taxon>
        <taxon>Bacillati</taxon>
        <taxon>Actinomycetota</taxon>
        <taxon>Actinomycetes</taxon>
        <taxon>Kitasatosporales</taxon>
        <taxon>Streptomycetaceae</taxon>
        <taxon>Streptomyces</taxon>
    </lineage>
</organism>
<name>A0ABZ1FTG6_9ACTN</name>
<evidence type="ECO:0000259" key="10">
    <source>
        <dbReference type="Pfam" id="PF12704"/>
    </source>
</evidence>
<feature type="transmembrane region" description="Helical" evidence="8">
    <location>
        <begin position="425"/>
        <end position="446"/>
    </location>
</feature>
<gene>
    <name evidence="11" type="ORF">OG863_38515</name>
</gene>
<evidence type="ECO:0000256" key="7">
    <source>
        <dbReference type="SAM" id="MobiDB-lite"/>
    </source>
</evidence>
<feature type="transmembrane region" description="Helical" evidence="8">
    <location>
        <begin position="348"/>
        <end position="371"/>
    </location>
</feature>
<evidence type="ECO:0000256" key="6">
    <source>
        <dbReference type="ARBA" id="ARBA00038076"/>
    </source>
</evidence>
<feature type="domain" description="ABC3 transporter permease C-terminal" evidence="9">
    <location>
        <begin position="651"/>
        <end position="768"/>
    </location>
</feature>
<evidence type="ECO:0000256" key="3">
    <source>
        <dbReference type="ARBA" id="ARBA00022692"/>
    </source>
</evidence>
<feature type="transmembrane region" description="Helical" evidence="8">
    <location>
        <begin position="20"/>
        <end position="43"/>
    </location>
</feature>
<proteinExistence type="inferred from homology"/>
<keyword evidence="12" id="KW-1185">Reference proteome</keyword>